<dbReference type="PANTHER" id="PTHR42918:SF15">
    <property type="entry name" value="LYSINE--TRNA LIGASE, CHLOROPLASTIC_MITOCHONDRIAL"/>
    <property type="match status" value="1"/>
</dbReference>
<dbReference type="InterPro" id="IPR018149">
    <property type="entry name" value="Lys-tRNA-synth_II_C"/>
</dbReference>
<dbReference type="PANTHER" id="PTHR42918">
    <property type="entry name" value="LYSYL-TRNA SYNTHETASE"/>
    <property type="match status" value="1"/>
</dbReference>
<dbReference type="SUPFAM" id="SSF55681">
    <property type="entry name" value="Class II aaRS and biotin synthetases"/>
    <property type="match status" value="1"/>
</dbReference>
<evidence type="ECO:0000256" key="4">
    <source>
        <dbReference type="ARBA" id="ARBA00022490"/>
    </source>
</evidence>
<keyword evidence="5 13" id="KW-0436">Ligase</keyword>
<dbReference type="EC" id="6.1.1.6" evidence="13"/>
<keyword evidence="8 13" id="KW-0067">ATP-binding</keyword>
<organism evidence="16 17">
    <name type="scientific">Peptoclostridium litorale DSM 5388</name>
    <dbReference type="NCBI Taxonomy" id="1121324"/>
    <lineage>
        <taxon>Bacteria</taxon>
        <taxon>Bacillati</taxon>
        <taxon>Bacillota</taxon>
        <taxon>Clostridia</taxon>
        <taxon>Peptostreptococcales</taxon>
        <taxon>Peptoclostridiaceae</taxon>
        <taxon>Peptoclostridium</taxon>
    </lineage>
</organism>
<dbReference type="InterPro" id="IPR012340">
    <property type="entry name" value="NA-bd_OB-fold"/>
</dbReference>
<dbReference type="GO" id="GO:0005829">
    <property type="term" value="C:cytosol"/>
    <property type="evidence" value="ECO:0007669"/>
    <property type="project" value="TreeGrafter"/>
</dbReference>
<dbReference type="GO" id="GO:0000287">
    <property type="term" value="F:magnesium ion binding"/>
    <property type="evidence" value="ECO:0007669"/>
    <property type="project" value="UniProtKB-UniRule"/>
</dbReference>
<evidence type="ECO:0000256" key="2">
    <source>
        <dbReference type="ARBA" id="ARBA00008226"/>
    </source>
</evidence>
<dbReference type="GO" id="GO:0005524">
    <property type="term" value="F:ATP binding"/>
    <property type="evidence" value="ECO:0007669"/>
    <property type="project" value="UniProtKB-UniRule"/>
</dbReference>
<keyword evidence="6 13" id="KW-0479">Metal-binding</keyword>
<sequence>MSEELNLNEMLQIRREKLKNLQDTNRDPFKNEKYDITAYSEDIKQNIEAMQGQNVCLAGRIMSKRGHGKTTFMDIQDSQGRMQLYVKLDALGEDEYNIFKTYDIGDIVGAEGEVFITQKGEISIKAQNIKLLSKSLQILPEKFHGLKDPDLRYRQRYVDLIVNPEVKEKFVTRSKAMKAVREYLDERGFLEVETPILNTIAGGASAKPFITHHNTLDIDMYLRIANELYLKRLIVGGFDKVYEMGRMFRNEGMSIKHNPEYTAIELYQAYADYNDMMTITENIVAYMAEKALGTTKINYQGKEIDLTPPWRRLSMKDAVKEYTGIDFDDIKSDEEAYEIAQKKGLELRKGLTKGHILSEVFEEFCEEHLTQPTFITHHPVEISPLAKRNPEDPTITNRFEAFVNTWEIANAFSELNDPIDQRGRFMDQLKQRELGDEEAQMLDEDFLNAIEVGLPPTGGLGIGIDRVIMLLTDSSSIRDVILFPTMKPVENR</sequence>
<comment type="similarity">
    <text evidence="2 13">Belongs to the class-II aminoacyl-tRNA synthetase family.</text>
</comment>
<dbReference type="InterPro" id="IPR045864">
    <property type="entry name" value="aa-tRNA-synth_II/BPL/LPL"/>
</dbReference>
<dbReference type="PIRSF" id="PIRSF039101">
    <property type="entry name" value="LysRS2"/>
    <property type="match status" value="1"/>
</dbReference>
<dbReference type="PRINTS" id="PR00982">
    <property type="entry name" value="TRNASYNTHLYS"/>
</dbReference>
<keyword evidence="10 13" id="KW-0648">Protein biosynthesis</keyword>
<proteinExistence type="inferred from homology"/>
<protein>
    <recommendedName>
        <fullName evidence="13">Lysine--tRNA ligase</fullName>
        <ecNumber evidence="13">6.1.1.6</ecNumber>
    </recommendedName>
    <alternativeName>
        <fullName evidence="13">Lysyl-tRNA synthetase</fullName>
        <shortName evidence="13">LysRS</shortName>
    </alternativeName>
</protein>
<dbReference type="InterPro" id="IPR006195">
    <property type="entry name" value="aa-tRNA-synth_II"/>
</dbReference>
<evidence type="ECO:0000256" key="13">
    <source>
        <dbReference type="HAMAP-Rule" id="MF_00252"/>
    </source>
</evidence>
<comment type="caution">
    <text evidence="16">The sequence shown here is derived from an EMBL/GenBank/DDBJ whole genome shotgun (WGS) entry which is preliminary data.</text>
</comment>
<keyword evidence="9 13" id="KW-0460">Magnesium</keyword>
<comment type="catalytic activity">
    <reaction evidence="12 13 14">
        <text>tRNA(Lys) + L-lysine + ATP = L-lysyl-tRNA(Lys) + AMP + diphosphate</text>
        <dbReference type="Rhea" id="RHEA:20792"/>
        <dbReference type="Rhea" id="RHEA-COMP:9696"/>
        <dbReference type="Rhea" id="RHEA-COMP:9697"/>
        <dbReference type="ChEBI" id="CHEBI:30616"/>
        <dbReference type="ChEBI" id="CHEBI:32551"/>
        <dbReference type="ChEBI" id="CHEBI:33019"/>
        <dbReference type="ChEBI" id="CHEBI:78442"/>
        <dbReference type="ChEBI" id="CHEBI:78529"/>
        <dbReference type="ChEBI" id="CHEBI:456215"/>
        <dbReference type="EC" id="6.1.1.6"/>
    </reaction>
</comment>
<feature type="binding site" evidence="13">
    <location>
        <position position="407"/>
    </location>
    <ligand>
        <name>Mg(2+)</name>
        <dbReference type="ChEBI" id="CHEBI:18420"/>
        <label>1</label>
    </ligand>
</feature>
<dbReference type="NCBIfam" id="TIGR00499">
    <property type="entry name" value="lysS_bact"/>
    <property type="match status" value="1"/>
</dbReference>
<dbReference type="eggNOG" id="COG1190">
    <property type="taxonomic scope" value="Bacteria"/>
</dbReference>
<dbReference type="InterPro" id="IPR044136">
    <property type="entry name" value="Lys-tRNA-ligase_II_N"/>
</dbReference>
<keyword evidence="11 13" id="KW-0030">Aminoacyl-tRNA synthetase</keyword>
<dbReference type="FunFam" id="2.40.50.140:FF:000024">
    <property type="entry name" value="Lysine--tRNA ligase"/>
    <property type="match status" value="1"/>
</dbReference>
<feature type="domain" description="Aminoacyl-transfer RNA synthetases class-II family profile" evidence="15">
    <location>
        <begin position="170"/>
        <end position="488"/>
    </location>
</feature>
<keyword evidence="17" id="KW-1185">Reference proteome</keyword>
<evidence type="ECO:0000256" key="1">
    <source>
        <dbReference type="ARBA" id="ARBA00004496"/>
    </source>
</evidence>
<keyword evidence="7 13" id="KW-0547">Nucleotide-binding</keyword>
<dbReference type="InterPro" id="IPR002313">
    <property type="entry name" value="Lys-tRNA-ligase_II"/>
</dbReference>
<dbReference type="Proteomes" id="UP000027946">
    <property type="component" value="Unassembled WGS sequence"/>
</dbReference>
<dbReference type="Gene3D" id="3.30.930.10">
    <property type="entry name" value="Bira Bifunctional Protein, Domain 2"/>
    <property type="match status" value="1"/>
</dbReference>
<dbReference type="Gene3D" id="2.40.50.140">
    <property type="entry name" value="Nucleic acid-binding proteins"/>
    <property type="match status" value="1"/>
</dbReference>
<feature type="binding site" evidence="13">
    <location>
        <position position="400"/>
    </location>
    <ligand>
        <name>Mg(2+)</name>
        <dbReference type="ChEBI" id="CHEBI:18420"/>
        <label>1</label>
    </ligand>
</feature>
<evidence type="ECO:0000256" key="9">
    <source>
        <dbReference type="ARBA" id="ARBA00022842"/>
    </source>
</evidence>
<dbReference type="Pfam" id="PF00152">
    <property type="entry name" value="tRNA-synt_2"/>
    <property type="match status" value="1"/>
</dbReference>
<evidence type="ECO:0000256" key="3">
    <source>
        <dbReference type="ARBA" id="ARBA00011738"/>
    </source>
</evidence>
<evidence type="ECO:0000313" key="16">
    <source>
        <dbReference type="EMBL" id="KDR94927.1"/>
    </source>
</evidence>
<dbReference type="AlphaFoldDB" id="A0A069RL32"/>
<dbReference type="STRING" id="1121324.CLIT_13c02490"/>
<dbReference type="EMBL" id="JJMM01000013">
    <property type="protein sequence ID" value="KDR94927.1"/>
    <property type="molecule type" value="Genomic_DNA"/>
</dbReference>
<dbReference type="InterPro" id="IPR034762">
    <property type="entry name" value="Lys-tRNA-ligase_II_bac/euk"/>
</dbReference>
<feature type="binding site" evidence="13">
    <location>
        <position position="407"/>
    </location>
    <ligand>
        <name>Mg(2+)</name>
        <dbReference type="ChEBI" id="CHEBI:18420"/>
        <label>2</label>
    </ligand>
</feature>
<evidence type="ECO:0000256" key="12">
    <source>
        <dbReference type="ARBA" id="ARBA00048573"/>
    </source>
</evidence>
<keyword evidence="4 13" id="KW-0963">Cytoplasm</keyword>
<evidence type="ECO:0000256" key="8">
    <source>
        <dbReference type="ARBA" id="ARBA00022840"/>
    </source>
</evidence>
<dbReference type="PROSITE" id="PS50862">
    <property type="entry name" value="AA_TRNA_LIGASE_II"/>
    <property type="match status" value="1"/>
</dbReference>
<evidence type="ECO:0000256" key="5">
    <source>
        <dbReference type="ARBA" id="ARBA00022598"/>
    </source>
</evidence>
<dbReference type="Pfam" id="PF01336">
    <property type="entry name" value="tRNA_anti-codon"/>
    <property type="match status" value="1"/>
</dbReference>
<dbReference type="HAMAP" id="MF_00252">
    <property type="entry name" value="Lys_tRNA_synth_class2"/>
    <property type="match status" value="1"/>
</dbReference>
<evidence type="ECO:0000259" key="15">
    <source>
        <dbReference type="PROSITE" id="PS50862"/>
    </source>
</evidence>
<dbReference type="GO" id="GO:0016740">
    <property type="term" value="F:transferase activity"/>
    <property type="evidence" value="ECO:0007669"/>
    <property type="project" value="UniProtKB-ARBA"/>
</dbReference>
<dbReference type="FunFam" id="3.30.930.10:FF:000001">
    <property type="entry name" value="Lysine--tRNA ligase"/>
    <property type="match status" value="1"/>
</dbReference>
<dbReference type="SUPFAM" id="SSF50249">
    <property type="entry name" value="Nucleic acid-binding proteins"/>
    <property type="match status" value="1"/>
</dbReference>
<dbReference type="GO" id="GO:0004824">
    <property type="term" value="F:lysine-tRNA ligase activity"/>
    <property type="evidence" value="ECO:0007669"/>
    <property type="project" value="UniProtKB-UniRule"/>
</dbReference>
<dbReference type="GO" id="GO:0140096">
    <property type="term" value="F:catalytic activity, acting on a protein"/>
    <property type="evidence" value="ECO:0007669"/>
    <property type="project" value="UniProtKB-ARBA"/>
</dbReference>
<evidence type="ECO:0000256" key="14">
    <source>
        <dbReference type="RuleBase" id="RU000336"/>
    </source>
</evidence>
<comment type="subcellular location">
    <subcellularLocation>
        <location evidence="1 13">Cytoplasm</location>
    </subcellularLocation>
</comment>
<dbReference type="InterPro" id="IPR004364">
    <property type="entry name" value="Aa-tRNA-synt_II"/>
</dbReference>
<evidence type="ECO:0000256" key="6">
    <source>
        <dbReference type="ARBA" id="ARBA00022723"/>
    </source>
</evidence>
<dbReference type="NCBIfam" id="NF001756">
    <property type="entry name" value="PRK00484.1"/>
    <property type="match status" value="1"/>
</dbReference>
<gene>
    <name evidence="13 16" type="primary">lysS</name>
    <name evidence="16" type="ORF">CLIT_13c02490</name>
</gene>
<accession>A0A069RL32</accession>
<dbReference type="GO" id="GO:0006430">
    <property type="term" value="P:lysyl-tRNA aminoacylation"/>
    <property type="evidence" value="ECO:0007669"/>
    <property type="project" value="UniProtKB-UniRule"/>
</dbReference>
<evidence type="ECO:0000256" key="7">
    <source>
        <dbReference type="ARBA" id="ARBA00022741"/>
    </source>
</evidence>
<dbReference type="CDD" id="cd04322">
    <property type="entry name" value="LysRS_N"/>
    <property type="match status" value="1"/>
</dbReference>
<dbReference type="GO" id="GO:0000049">
    <property type="term" value="F:tRNA binding"/>
    <property type="evidence" value="ECO:0007669"/>
    <property type="project" value="TreeGrafter"/>
</dbReference>
<dbReference type="CDD" id="cd00775">
    <property type="entry name" value="LysRS_core"/>
    <property type="match status" value="1"/>
</dbReference>
<dbReference type="InterPro" id="IPR004365">
    <property type="entry name" value="NA-bd_OB_tRNA"/>
</dbReference>
<comment type="subunit">
    <text evidence="3 13">Homodimer.</text>
</comment>
<comment type="cofactor">
    <cofactor evidence="13 14">
        <name>Mg(2+)</name>
        <dbReference type="ChEBI" id="CHEBI:18420"/>
    </cofactor>
    <text evidence="13 14">Binds 3 Mg(2+) ions per subunit.</text>
</comment>
<evidence type="ECO:0000256" key="11">
    <source>
        <dbReference type="ARBA" id="ARBA00023146"/>
    </source>
</evidence>
<evidence type="ECO:0000313" key="17">
    <source>
        <dbReference type="Proteomes" id="UP000027946"/>
    </source>
</evidence>
<name>A0A069RL32_PEPLI</name>
<evidence type="ECO:0000256" key="10">
    <source>
        <dbReference type="ARBA" id="ARBA00022917"/>
    </source>
</evidence>
<reference evidence="16 17" key="1">
    <citation type="submission" date="2014-03" db="EMBL/GenBank/DDBJ databases">
        <title>Genome sequence of Clostridium litorale W6, DSM 5388.</title>
        <authorList>
            <person name="Poehlein A."/>
            <person name="Jagirdar A."/>
            <person name="Khonsari B."/>
            <person name="Chibani C.M."/>
            <person name="Gutierrez Gutierrez D.A."/>
            <person name="Davydova E."/>
            <person name="Alghaithi H.S."/>
            <person name="Nair K.P."/>
            <person name="Dhamotharan K."/>
            <person name="Chandran L."/>
            <person name="G W."/>
            <person name="Daniel R."/>
        </authorList>
    </citation>
    <scope>NUCLEOTIDE SEQUENCE [LARGE SCALE GENOMIC DNA]</scope>
    <source>
        <strain evidence="16 17">W6</strain>
    </source>
</reference>